<accession>A0AAW9PXY0</accession>
<reference evidence="7 8" key="1">
    <citation type="submission" date="2024-02" db="EMBL/GenBank/DDBJ databases">
        <title>Genome sequence of Aquincola sp. MAHUQ-54.</title>
        <authorList>
            <person name="Huq M.A."/>
        </authorList>
    </citation>
    <scope>NUCLEOTIDE SEQUENCE [LARGE SCALE GENOMIC DNA]</scope>
    <source>
        <strain evidence="7 8">MAHUQ-54</strain>
    </source>
</reference>
<dbReference type="Pfam" id="PF03328">
    <property type="entry name" value="HpcH_HpaI"/>
    <property type="match status" value="1"/>
</dbReference>
<name>A0AAW9PXY0_9BURK</name>
<keyword evidence="8" id="KW-1185">Reference proteome</keyword>
<dbReference type="PANTHER" id="PTHR32308">
    <property type="entry name" value="LYASE BETA SUBUNIT, PUTATIVE (AFU_ORTHOLOGUE AFUA_4G13030)-RELATED"/>
    <property type="match status" value="1"/>
</dbReference>
<dbReference type="InterPro" id="IPR015813">
    <property type="entry name" value="Pyrv/PenolPyrv_kinase-like_dom"/>
</dbReference>
<evidence type="ECO:0000256" key="4">
    <source>
        <dbReference type="PIRSR" id="PIRSR015582-1"/>
    </source>
</evidence>
<dbReference type="GO" id="GO:0016829">
    <property type="term" value="F:lyase activity"/>
    <property type="evidence" value="ECO:0007669"/>
    <property type="project" value="UniProtKB-KW"/>
</dbReference>
<dbReference type="GO" id="GO:0000287">
    <property type="term" value="F:magnesium ion binding"/>
    <property type="evidence" value="ECO:0007669"/>
    <property type="project" value="TreeGrafter"/>
</dbReference>
<feature type="binding site" evidence="5">
    <location>
        <position position="158"/>
    </location>
    <ligand>
        <name>Mg(2+)</name>
        <dbReference type="ChEBI" id="CHEBI:18420"/>
    </ligand>
</feature>
<feature type="binding site" evidence="4">
    <location>
        <position position="132"/>
    </location>
    <ligand>
        <name>substrate</name>
    </ligand>
</feature>
<keyword evidence="2 5" id="KW-0479">Metal-binding</keyword>
<dbReference type="RefSeq" id="WP_332287494.1">
    <property type="nucleotide sequence ID" value="NZ_JAZIBG010000008.1"/>
</dbReference>
<dbReference type="InterPro" id="IPR011206">
    <property type="entry name" value="Citrate_lyase_beta/mcl1/mcl2"/>
</dbReference>
<proteinExistence type="predicted"/>
<gene>
    <name evidence="7" type="ORF">V4F39_01665</name>
</gene>
<evidence type="ECO:0000256" key="5">
    <source>
        <dbReference type="PIRSR" id="PIRSR015582-2"/>
    </source>
</evidence>
<comment type="cofactor">
    <cofactor evidence="1">
        <name>Mg(2+)</name>
        <dbReference type="ChEBI" id="CHEBI:18420"/>
    </cofactor>
</comment>
<dbReference type="SUPFAM" id="SSF51621">
    <property type="entry name" value="Phosphoenolpyruvate/pyruvate domain"/>
    <property type="match status" value="1"/>
</dbReference>
<evidence type="ECO:0000313" key="8">
    <source>
        <dbReference type="Proteomes" id="UP001336250"/>
    </source>
</evidence>
<sequence length="285" mass="29193">MRPPPNGAGGLSALRSLLFLPATATHLLAKAAGRGADALILDLEDAVPAERKAEARVLAAEALAQLAGSGLPVLLRVNAGREAWLQDIAAMPLQALAAVMLPKVERPGQVTALAQALDAAGAAALPVAALIESPLGVLASAEIARHPRLAALGFGAEDHAAALGVAPTPQALAWPASQVVTCAHAYGLPCWGLAASVAEVADMEAFAATVRHARAIGFTGSVCIHPRQVPVVNEGFSPTADELAWARRVVEADAAARAQGQGALIVDGRMVDKPIVDRARRWLAP</sequence>
<keyword evidence="7" id="KW-0456">Lyase</keyword>
<comment type="caution">
    <text evidence="7">The sequence shown here is derived from an EMBL/GenBank/DDBJ whole genome shotgun (WGS) entry which is preliminary data.</text>
</comment>
<evidence type="ECO:0000256" key="3">
    <source>
        <dbReference type="ARBA" id="ARBA00022842"/>
    </source>
</evidence>
<feature type="binding site" evidence="5">
    <location>
        <position position="132"/>
    </location>
    <ligand>
        <name>Mg(2+)</name>
        <dbReference type="ChEBI" id="CHEBI:18420"/>
    </ligand>
</feature>
<dbReference type="PIRSF" id="PIRSF015582">
    <property type="entry name" value="Cit_lyase_B"/>
    <property type="match status" value="1"/>
</dbReference>
<evidence type="ECO:0000259" key="6">
    <source>
        <dbReference type="Pfam" id="PF03328"/>
    </source>
</evidence>
<dbReference type="Gene3D" id="3.20.20.60">
    <property type="entry name" value="Phosphoenolpyruvate-binding domains"/>
    <property type="match status" value="1"/>
</dbReference>
<evidence type="ECO:0000256" key="1">
    <source>
        <dbReference type="ARBA" id="ARBA00001946"/>
    </source>
</evidence>
<protein>
    <submittedName>
        <fullName evidence="7">CoA ester lyase</fullName>
    </submittedName>
</protein>
<dbReference type="EMBL" id="JAZIBG010000008">
    <property type="protein sequence ID" value="MEF7612598.1"/>
    <property type="molecule type" value="Genomic_DNA"/>
</dbReference>
<dbReference type="AlphaFoldDB" id="A0AAW9PXY0"/>
<keyword evidence="3 5" id="KW-0460">Magnesium</keyword>
<dbReference type="Proteomes" id="UP001336250">
    <property type="component" value="Unassembled WGS sequence"/>
</dbReference>
<feature type="domain" description="HpcH/HpaI aldolase/citrate lyase" evidence="6">
    <location>
        <begin position="15"/>
        <end position="226"/>
    </location>
</feature>
<dbReference type="InterPro" id="IPR040442">
    <property type="entry name" value="Pyrv_kinase-like_dom_sf"/>
</dbReference>
<organism evidence="7 8">
    <name type="scientific">Aquincola agrisoli</name>
    <dbReference type="NCBI Taxonomy" id="3119538"/>
    <lineage>
        <taxon>Bacteria</taxon>
        <taxon>Pseudomonadati</taxon>
        <taxon>Pseudomonadota</taxon>
        <taxon>Betaproteobacteria</taxon>
        <taxon>Burkholderiales</taxon>
        <taxon>Sphaerotilaceae</taxon>
        <taxon>Aquincola</taxon>
    </lineage>
</organism>
<dbReference type="GO" id="GO:0006107">
    <property type="term" value="P:oxaloacetate metabolic process"/>
    <property type="evidence" value="ECO:0007669"/>
    <property type="project" value="TreeGrafter"/>
</dbReference>
<feature type="binding site" evidence="4">
    <location>
        <position position="76"/>
    </location>
    <ligand>
        <name>substrate</name>
    </ligand>
</feature>
<evidence type="ECO:0000313" key="7">
    <source>
        <dbReference type="EMBL" id="MEF7612598.1"/>
    </source>
</evidence>
<evidence type="ECO:0000256" key="2">
    <source>
        <dbReference type="ARBA" id="ARBA00022723"/>
    </source>
</evidence>
<dbReference type="InterPro" id="IPR005000">
    <property type="entry name" value="Aldolase/citrate-lyase_domain"/>
</dbReference>
<dbReference type="PANTHER" id="PTHR32308:SF0">
    <property type="entry name" value="HPCH_HPAI ALDOLASE_CITRATE LYASE DOMAIN-CONTAINING PROTEIN"/>
    <property type="match status" value="1"/>
</dbReference>